<keyword evidence="4" id="KW-1185">Reference proteome</keyword>
<comment type="caution">
    <text evidence="3">The sequence shown here is derived from an EMBL/GenBank/DDBJ whole genome shotgun (WGS) entry which is preliminary data.</text>
</comment>
<evidence type="ECO:0000256" key="2">
    <source>
        <dbReference type="SAM" id="Phobius"/>
    </source>
</evidence>
<protein>
    <submittedName>
        <fullName evidence="3">Uncharacterized protein</fullName>
    </submittedName>
</protein>
<keyword evidence="2" id="KW-0812">Transmembrane</keyword>
<proteinExistence type="predicted"/>
<organism evidence="3 4">
    <name type="scientific">Marasmius crinis-equi</name>
    <dbReference type="NCBI Taxonomy" id="585013"/>
    <lineage>
        <taxon>Eukaryota</taxon>
        <taxon>Fungi</taxon>
        <taxon>Dikarya</taxon>
        <taxon>Basidiomycota</taxon>
        <taxon>Agaricomycotina</taxon>
        <taxon>Agaricomycetes</taxon>
        <taxon>Agaricomycetidae</taxon>
        <taxon>Agaricales</taxon>
        <taxon>Marasmiineae</taxon>
        <taxon>Marasmiaceae</taxon>
        <taxon>Marasmius</taxon>
    </lineage>
</organism>
<feature type="region of interest" description="Disordered" evidence="1">
    <location>
        <begin position="256"/>
        <end position="304"/>
    </location>
</feature>
<feature type="transmembrane region" description="Helical" evidence="2">
    <location>
        <begin position="94"/>
        <end position="118"/>
    </location>
</feature>
<feature type="transmembrane region" description="Helical" evidence="2">
    <location>
        <begin position="59"/>
        <end position="82"/>
    </location>
</feature>
<dbReference type="EMBL" id="JBAHYK010000519">
    <property type="protein sequence ID" value="KAL0573292.1"/>
    <property type="molecule type" value="Genomic_DNA"/>
</dbReference>
<gene>
    <name evidence="3" type="ORF">V5O48_008655</name>
</gene>
<reference evidence="3 4" key="1">
    <citation type="submission" date="2024-02" db="EMBL/GenBank/DDBJ databases">
        <title>A draft genome for the cacao thread blight pathogen Marasmius crinis-equi.</title>
        <authorList>
            <person name="Cohen S.P."/>
            <person name="Baruah I.K."/>
            <person name="Amoako-Attah I."/>
            <person name="Bukari Y."/>
            <person name="Meinhardt L.W."/>
            <person name="Bailey B.A."/>
        </authorList>
    </citation>
    <scope>NUCLEOTIDE SEQUENCE [LARGE SCALE GENOMIC DNA]</scope>
    <source>
        <strain evidence="3 4">GH-76</strain>
    </source>
</reference>
<evidence type="ECO:0000256" key="1">
    <source>
        <dbReference type="SAM" id="MobiDB-lite"/>
    </source>
</evidence>
<evidence type="ECO:0000313" key="4">
    <source>
        <dbReference type="Proteomes" id="UP001465976"/>
    </source>
</evidence>
<keyword evidence="2" id="KW-1133">Transmembrane helix</keyword>
<evidence type="ECO:0000313" key="3">
    <source>
        <dbReference type="EMBL" id="KAL0573292.1"/>
    </source>
</evidence>
<dbReference type="Proteomes" id="UP001465976">
    <property type="component" value="Unassembled WGS sequence"/>
</dbReference>
<feature type="transmembrane region" description="Helical" evidence="2">
    <location>
        <begin position="157"/>
        <end position="183"/>
    </location>
</feature>
<accession>A0ABR3FDB7</accession>
<keyword evidence="2" id="KW-0472">Membrane</keyword>
<sequence>MARYPARSASFAITLLGSIVNTSFTFQLLAAWNSLEDKEPETNETEWDSLWFSRRLDGVHLVGGLLLAYFASAAAASIVGFVGTVKRKPHLLKFYRDTSIADLALCIALSLIGIYFAWLPQTNMRVCESLSQQPELMRDLSEFGLSSENCERWCNRAVVAGLVGMILSIVAKLHFVLAVEIYYSHLARTHTHTPSPQEDLEFAELRTHEPGLRRIYLASSPHNDENEDQEEMVVYTRIPPEQLPWRTAEDARREATARWVTGMASQPRLSPPASPSLGSDDSRGYGQVRLPIRPGEGLFPPTSS</sequence>
<name>A0ABR3FDB7_9AGAR</name>